<sequence length="293" mass="33559">MTVMTGRGAVTAEQAIENREKLTKDGFCVVRQVLSHDFLDELRRETDRLLDTATSRQELLTPRARAANSGLQYQGSDLHLRREDGELIDRLINWQPAIDALLAMGLDDFESHGSFILLSKPPGGPRLYWHHDWMDWNDPISLAPWPQKIFLSYYLHDTLGNNGCFQIIPGSHRKRIDLHDELERAQQDSDEATNIHFLEHDERSVEFREHPNQVDVPVKAGDLVIGEARALHAARANSSDTRRSLLLGWFERPRNTVPGYWQHVVPKEILKRDNDVAFGTTRNPGRNLVGHDR</sequence>
<dbReference type="InterPro" id="IPR008775">
    <property type="entry name" value="Phytyl_CoA_dOase-like"/>
</dbReference>
<organism evidence="1">
    <name type="scientific">marine metagenome</name>
    <dbReference type="NCBI Taxonomy" id="408172"/>
    <lineage>
        <taxon>unclassified sequences</taxon>
        <taxon>metagenomes</taxon>
        <taxon>ecological metagenomes</taxon>
    </lineage>
</organism>
<evidence type="ECO:0000313" key="1">
    <source>
        <dbReference type="EMBL" id="SVB79206.1"/>
    </source>
</evidence>
<dbReference type="AlphaFoldDB" id="A0A382GVU4"/>
<dbReference type="EMBL" id="UINC01057730">
    <property type="protein sequence ID" value="SVB79206.1"/>
    <property type="molecule type" value="Genomic_DNA"/>
</dbReference>
<dbReference type="GO" id="GO:0016491">
    <property type="term" value="F:oxidoreductase activity"/>
    <property type="evidence" value="ECO:0007669"/>
    <property type="project" value="UniProtKB-ARBA"/>
</dbReference>
<gene>
    <name evidence="1" type="ORF">METZ01_LOCUS232060</name>
</gene>
<dbReference type="SUPFAM" id="SSF51197">
    <property type="entry name" value="Clavaminate synthase-like"/>
    <property type="match status" value="1"/>
</dbReference>
<reference evidence="1" key="1">
    <citation type="submission" date="2018-05" db="EMBL/GenBank/DDBJ databases">
        <authorList>
            <person name="Lanie J.A."/>
            <person name="Ng W.-L."/>
            <person name="Kazmierczak K.M."/>
            <person name="Andrzejewski T.M."/>
            <person name="Davidsen T.M."/>
            <person name="Wayne K.J."/>
            <person name="Tettelin H."/>
            <person name="Glass J.I."/>
            <person name="Rusch D."/>
            <person name="Podicherti R."/>
            <person name="Tsui H.-C.T."/>
            <person name="Winkler M.E."/>
        </authorList>
    </citation>
    <scope>NUCLEOTIDE SEQUENCE</scope>
</reference>
<accession>A0A382GVU4</accession>
<dbReference type="Pfam" id="PF05721">
    <property type="entry name" value="PhyH"/>
    <property type="match status" value="1"/>
</dbReference>
<dbReference type="PANTHER" id="PTHR20883">
    <property type="entry name" value="PHYTANOYL-COA DIOXYGENASE DOMAIN CONTAINING 1"/>
    <property type="match status" value="1"/>
</dbReference>
<dbReference type="Gene3D" id="2.60.120.620">
    <property type="entry name" value="q2cbj1_9rhob like domain"/>
    <property type="match status" value="1"/>
</dbReference>
<evidence type="ECO:0008006" key="2">
    <source>
        <dbReference type="Google" id="ProtNLM"/>
    </source>
</evidence>
<dbReference type="PANTHER" id="PTHR20883:SF48">
    <property type="entry name" value="ECTOINE DIOXYGENASE"/>
    <property type="match status" value="1"/>
</dbReference>
<dbReference type="GO" id="GO:0046872">
    <property type="term" value="F:metal ion binding"/>
    <property type="evidence" value="ECO:0007669"/>
    <property type="project" value="UniProtKB-ARBA"/>
</dbReference>
<name>A0A382GVU4_9ZZZZ</name>
<protein>
    <recommendedName>
        <fullName evidence="2">Fe2OG dioxygenase domain-containing protein</fullName>
    </recommendedName>
</protein>
<proteinExistence type="predicted"/>